<evidence type="ECO:0000256" key="7">
    <source>
        <dbReference type="SAM" id="Phobius"/>
    </source>
</evidence>
<reference evidence="8" key="1">
    <citation type="submission" date="2016-10" db="EMBL/GenBank/DDBJ databases">
        <title>Sequence of Gallionella enrichment culture.</title>
        <authorList>
            <person name="Poehlein A."/>
            <person name="Muehling M."/>
            <person name="Daniel R."/>
        </authorList>
    </citation>
    <scope>NUCLEOTIDE SEQUENCE</scope>
</reference>
<proteinExistence type="predicted"/>
<keyword evidence="5 7" id="KW-0472">Membrane</keyword>
<dbReference type="GO" id="GO:0016020">
    <property type="term" value="C:membrane"/>
    <property type="evidence" value="ECO:0007669"/>
    <property type="project" value="InterPro"/>
</dbReference>
<dbReference type="AlphaFoldDB" id="A0A1J5QHN3"/>
<organism evidence="8">
    <name type="scientific">mine drainage metagenome</name>
    <dbReference type="NCBI Taxonomy" id="410659"/>
    <lineage>
        <taxon>unclassified sequences</taxon>
        <taxon>metagenomes</taxon>
        <taxon>ecological metagenomes</taxon>
    </lineage>
</organism>
<dbReference type="Pfam" id="PF04347">
    <property type="entry name" value="FliO"/>
    <property type="match status" value="1"/>
</dbReference>
<keyword evidence="3 7" id="KW-0812">Transmembrane</keyword>
<evidence type="ECO:0000256" key="3">
    <source>
        <dbReference type="ARBA" id="ARBA00022692"/>
    </source>
</evidence>
<dbReference type="EMBL" id="MLJW01000750">
    <property type="protein sequence ID" value="OIQ82952.1"/>
    <property type="molecule type" value="Genomic_DNA"/>
</dbReference>
<feature type="compositionally biased region" description="Basic and acidic residues" evidence="6">
    <location>
        <begin position="160"/>
        <end position="176"/>
    </location>
</feature>
<comment type="subcellular location">
    <subcellularLocation>
        <location evidence="1">Cell membrane</location>
    </subcellularLocation>
</comment>
<name>A0A1J5QHN3_9ZZZZ</name>
<keyword evidence="2" id="KW-1003">Cell membrane</keyword>
<accession>A0A1J5QHN3</accession>
<sequence>MSSLVLAGRVVLSLACVLGLIWYAQRRFAGPLGRRRPAGPQLSVVGRHTLGRHASVAVLAAGDRRLLIGVTEHGITLLTELDPVVEPAADLPSPYEVASTAATAAALSATSAVPTSAVRTSTVPTSAAPTSAVPTSAAARLLARLPVQREEIDLGSLDLGTRDRGTADRGSEDRGSADVVRIAVGQTGGPLDGSILSPSTWRRAARAVRR</sequence>
<feature type="transmembrane region" description="Helical" evidence="7">
    <location>
        <begin position="6"/>
        <end position="24"/>
    </location>
</feature>
<keyword evidence="8" id="KW-0282">Flagellum</keyword>
<evidence type="ECO:0000256" key="5">
    <source>
        <dbReference type="ARBA" id="ARBA00023136"/>
    </source>
</evidence>
<keyword evidence="8" id="KW-0966">Cell projection</keyword>
<protein>
    <submittedName>
        <fullName evidence="8">Flagellar biosynthesis protein, FliO</fullName>
    </submittedName>
</protein>
<evidence type="ECO:0000256" key="2">
    <source>
        <dbReference type="ARBA" id="ARBA00022475"/>
    </source>
</evidence>
<dbReference type="GO" id="GO:0044781">
    <property type="term" value="P:bacterial-type flagellum organization"/>
    <property type="evidence" value="ECO:0007669"/>
    <property type="project" value="InterPro"/>
</dbReference>
<keyword evidence="8" id="KW-0969">Cilium</keyword>
<comment type="caution">
    <text evidence="8">The sequence shown here is derived from an EMBL/GenBank/DDBJ whole genome shotgun (WGS) entry which is preliminary data.</text>
</comment>
<evidence type="ECO:0000256" key="6">
    <source>
        <dbReference type="SAM" id="MobiDB-lite"/>
    </source>
</evidence>
<evidence type="ECO:0000313" key="8">
    <source>
        <dbReference type="EMBL" id="OIQ82952.1"/>
    </source>
</evidence>
<gene>
    <name evidence="8" type="ORF">GALL_352480</name>
</gene>
<evidence type="ECO:0000256" key="4">
    <source>
        <dbReference type="ARBA" id="ARBA00022989"/>
    </source>
</evidence>
<dbReference type="InterPro" id="IPR022781">
    <property type="entry name" value="Flagellar_biosynth_FliO"/>
</dbReference>
<feature type="region of interest" description="Disordered" evidence="6">
    <location>
        <begin position="156"/>
        <end position="177"/>
    </location>
</feature>
<evidence type="ECO:0000256" key="1">
    <source>
        <dbReference type="ARBA" id="ARBA00004236"/>
    </source>
</evidence>
<keyword evidence="4 7" id="KW-1133">Transmembrane helix</keyword>